<dbReference type="AlphaFoldDB" id="A0A4C1U2D7"/>
<proteinExistence type="predicted"/>
<comment type="caution">
    <text evidence="1">The sequence shown here is derived from an EMBL/GenBank/DDBJ whole genome shotgun (WGS) entry which is preliminary data.</text>
</comment>
<name>A0A4C1U2D7_EUMVA</name>
<dbReference type="Proteomes" id="UP000299102">
    <property type="component" value="Unassembled WGS sequence"/>
</dbReference>
<dbReference type="EMBL" id="BGZK01000114">
    <property type="protein sequence ID" value="GBP19996.1"/>
    <property type="molecule type" value="Genomic_DNA"/>
</dbReference>
<protein>
    <submittedName>
        <fullName evidence="1">Uncharacterized protein</fullName>
    </submittedName>
</protein>
<gene>
    <name evidence="1" type="ORF">EVAR_13762_1</name>
</gene>
<organism evidence="1 2">
    <name type="scientific">Eumeta variegata</name>
    <name type="common">Bagworm moth</name>
    <name type="synonym">Eumeta japonica</name>
    <dbReference type="NCBI Taxonomy" id="151549"/>
    <lineage>
        <taxon>Eukaryota</taxon>
        <taxon>Metazoa</taxon>
        <taxon>Ecdysozoa</taxon>
        <taxon>Arthropoda</taxon>
        <taxon>Hexapoda</taxon>
        <taxon>Insecta</taxon>
        <taxon>Pterygota</taxon>
        <taxon>Neoptera</taxon>
        <taxon>Endopterygota</taxon>
        <taxon>Lepidoptera</taxon>
        <taxon>Glossata</taxon>
        <taxon>Ditrysia</taxon>
        <taxon>Tineoidea</taxon>
        <taxon>Psychidae</taxon>
        <taxon>Oiketicinae</taxon>
        <taxon>Eumeta</taxon>
    </lineage>
</organism>
<accession>A0A4C1U2D7</accession>
<sequence length="76" mass="8541">MLYESHWRVTSWFTCDEGDSMPSECFHPVGYFAGRGSGLWRGAARHISGIARDRRGKGWSAPRATHLGVTPKFTRS</sequence>
<evidence type="ECO:0000313" key="2">
    <source>
        <dbReference type="Proteomes" id="UP000299102"/>
    </source>
</evidence>
<reference evidence="1 2" key="1">
    <citation type="journal article" date="2019" name="Commun. Biol.">
        <title>The bagworm genome reveals a unique fibroin gene that provides high tensile strength.</title>
        <authorList>
            <person name="Kono N."/>
            <person name="Nakamura H."/>
            <person name="Ohtoshi R."/>
            <person name="Tomita M."/>
            <person name="Numata K."/>
            <person name="Arakawa K."/>
        </authorList>
    </citation>
    <scope>NUCLEOTIDE SEQUENCE [LARGE SCALE GENOMIC DNA]</scope>
</reference>
<keyword evidence="2" id="KW-1185">Reference proteome</keyword>
<evidence type="ECO:0000313" key="1">
    <source>
        <dbReference type="EMBL" id="GBP19996.1"/>
    </source>
</evidence>